<dbReference type="RefSeq" id="WP_027884036.1">
    <property type="nucleotide sequence ID" value="NZ_BMWY01000002.1"/>
</dbReference>
<dbReference type="CDD" id="cd01185">
    <property type="entry name" value="INTN1_C_like"/>
    <property type="match status" value="1"/>
</dbReference>
<dbReference type="PROSITE" id="PS51898">
    <property type="entry name" value="TYR_RECOMBINASE"/>
    <property type="match status" value="1"/>
</dbReference>
<organism evidence="5 6">
    <name type="scientific">Mesonia mobilis</name>
    <dbReference type="NCBI Taxonomy" id="369791"/>
    <lineage>
        <taxon>Bacteria</taxon>
        <taxon>Pseudomonadati</taxon>
        <taxon>Bacteroidota</taxon>
        <taxon>Flavobacteriia</taxon>
        <taxon>Flavobacteriales</taxon>
        <taxon>Flavobacteriaceae</taxon>
        <taxon>Mesonia</taxon>
    </lineage>
</organism>
<dbReference type="InterPro" id="IPR025269">
    <property type="entry name" value="SAM-like_dom"/>
</dbReference>
<dbReference type="InterPro" id="IPR010998">
    <property type="entry name" value="Integrase_recombinase_N"/>
</dbReference>
<dbReference type="Gene3D" id="1.10.443.10">
    <property type="entry name" value="Intergrase catalytic core"/>
    <property type="match status" value="1"/>
</dbReference>
<dbReference type="Pfam" id="PF17293">
    <property type="entry name" value="Arm-DNA-bind_5"/>
    <property type="match status" value="1"/>
</dbReference>
<reference evidence="6" key="1">
    <citation type="journal article" date="2019" name="Int. J. Syst. Evol. Microbiol.">
        <title>The Global Catalogue of Microorganisms (GCM) 10K type strain sequencing project: providing services to taxonomists for standard genome sequencing and annotation.</title>
        <authorList>
            <consortium name="The Broad Institute Genomics Platform"/>
            <consortium name="The Broad Institute Genome Sequencing Center for Infectious Disease"/>
            <person name="Wu L."/>
            <person name="Ma J."/>
        </authorList>
    </citation>
    <scope>NUCLEOTIDE SEQUENCE [LARGE SCALE GENOMIC DNA]</scope>
    <source>
        <strain evidence="6">KCTC 12708</strain>
    </source>
</reference>
<dbReference type="InterPro" id="IPR035386">
    <property type="entry name" value="Arm-DNA-bind_5"/>
</dbReference>
<dbReference type="PANTHER" id="PTHR30349:SF64">
    <property type="entry name" value="PROPHAGE INTEGRASE INTD-RELATED"/>
    <property type="match status" value="1"/>
</dbReference>
<evidence type="ECO:0000256" key="2">
    <source>
        <dbReference type="ARBA" id="ARBA00023125"/>
    </source>
</evidence>
<dbReference type="SUPFAM" id="SSF56349">
    <property type="entry name" value="DNA breaking-rejoining enzymes"/>
    <property type="match status" value="1"/>
</dbReference>
<comment type="caution">
    <text evidence="5">The sequence shown here is derived from an EMBL/GenBank/DDBJ whole genome shotgun (WGS) entry which is preliminary data.</text>
</comment>
<name>A0ABQ3BKJ6_9FLAO</name>
<proteinExistence type="inferred from homology"/>
<evidence type="ECO:0000313" key="5">
    <source>
        <dbReference type="EMBL" id="GGZ48837.1"/>
    </source>
</evidence>
<keyword evidence="2" id="KW-0238">DNA-binding</keyword>
<dbReference type="Gene3D" id="1.10.150.130">
    <property type="match status" value="1"/>
</dbReference>
<dbReference type="InterPro" id="IPR011010">
    <property type="entry name" value="DNA_brk_join_enz"/>
</dbReference>
<dbReference type="InterPro" id="IPR050090">
    <property type="entry name" value="Tyrosine_recombinase_XerCD"/>
</dbReference>
<dbReference type="PANTHER" id="PTHR30349">
    <property type="entry name" value="PHAGE INTEGRASE-RELATED"/>
    <property type="match status" value="1"/>
</dbReference>
<evidence type="ECO:0000256" key="1">
    <source>
        <dbReference type="ARBA" id="ARBA00008857"/>
    </source>
</evidence>
<evidence type="ECO:0000313" key="6">
    <source>
        <dbReference type="Proteomes" id="UP000615593"/>
    </source>
</evidence>
<dbReference type="EMBL" id="BMWY01000002">
    <property type="protein sequence ID" value="GGZ48837.1"/>
    <property type="molecule type" value="Genomic_DNA"/>
</dbReference>
<dbReference type="InterPro" id="IPR002104">
    <property type="entry name" value="Integrase_catalytic"/>
</dbReference>
<comment type="similarity">
    <text evidence="1">Belongs to the 'phage' integrase family.</text>
</comment>
<evidence type="ECO:0000256" key="3">
    <source>
        <dbReference type="ARBA" id="ARBA00023172"/>
    </source>
</evidence>
<keyword evidence="6" id="KW-1185">Reference proteome</keyword>
<dbReference type="GeneID" id="94368431"/>
<gene>
    <name evidence="5" type="ORF">GCM10008088_07680</name>
</gene>
<keyword evidence="3" id="KW-0233">DNA recombination</keyword>
<evidence type="ECO:0000259" key="4">
    <source>
        <dbReference type="PROSITE" id="PS51898"/>
    </source>
</evidence>
<protein>
    <submittedName>
        <fullName evidence="5">Transposase</fullName>
    </submittedName>
</protein>
<dbReference type="InterPro" id="IPR013762">
    <property type="entry name" value="Integrase-like_cat_sf"/>
</dbReference>
<feature type="domain" description="Tyr recombinase" evidence="4">
    <location>
        <begin position="222"/>
        <end position="399"/>
    </location>
</feature>
<dbReference type="Pfam" id="PF00589">
    <property type="entry name" value="Phage_integrase"/>
    <property type="match status" value="1"/>
</dbReference>
<dbReference type="Proteomes" id="UP000615593">
    <property type="component" value="Unassembled WGS sequence"/>
</dbReference>
<accession>A0ABQ3BKJ6</accession>
<dbReference type="Pfam" id="PF13102">
    <property type="entry name" value="Phage_int_SAM_5"/>
    <property type="match status" value="1"/>
</dbReference>
<sequence>MKNRSTFSLIFWIYSSRSKNNKVPIYARITVDGNRANFSLKRRIPAENWEASRGMMKGKRQESKLVNKYLDQVRSNIYLAYEELLSEHKMITAQAIKNRYLGKDVFYRSLKDLFEYHNEISKQSLSSRTLKHYKVTQRYLYKFLSAKFSLNDYRLIDLNYTFIKDFEFFIKSYQPQDHQRKMSHNTAVKHLQRLRKMVTMAYHHEWIPKDPFVRFKSSFIKKRREFLTKEELDSIENFQSSIDRLNIVKDIFLFSCYTGLSYIDITKLSIDNIGMDFEGNQWIETERQKTKTALKIPLLNQARNILKSYQNHPKTAHSKTLLPHYSNQKLNSYLKEISDFCGIKKNLTFHVARHTFATTITLTNGVPIETVSKLLGHTKLATTQIYARVIDNKVKDDMSFLNTKLNGNVE</sequence>